<comment type="caution">
    <text evidence="2">The sequence shown here is derived from an EMBL/GenBank/DDBJ whole genome shotgun (WGS) entry which is preliminary data.</text>
</comment>
<reference evidence="2" key="1">
    <citation type="journal article" date="2022" name="bioRxiv">
        <title>Sequencing and chromosome-scale assembly of the giantPleurodeles waltlgenome.</title>
        <authorList>
            <person name="Brown T."/>
            <person name="Elewa A."/>
            <person name="Iarovenko S."/>
            <person name="Subramanian E."/>
            <person name="Araus A.J."/>
            <person name="Petzold A."/>
            <person name="Susuki M."/>
            <person name="Suzuki K.-i.T."/>
            <person name="Hayashi T."/>
            <person name="Toyoda A."/>
            <person name="Oliveira C."/>
            <person name="Osipova E."/>
            <person name="Leigh N.D."/>
            <person name="Simon A."/>
            <person name="Yun M.H."/>
        </authorList>
    </citation>
    <scope>NUCLEOTIDE SEQUENCE</scope>
    <source>
        <strain evidence="2">20211129_DDA</strain>
        <tissue evidence="2">Liver</tissue>
    </source>
</reference>
<organism evidence="2 3">
    <name type="scientific">Pleurodeles waltl</name>
    <name type="common">Iberian ribbed newt</name>
    <dbReference type="NCBI Taxonomy" id="8319"/>
    <lineage>
        <taxon>Eukaryota</taxon>
        <taxon>Metazoa</taxon>
        <taxon>Chordata</taxon>
        <taxon>Craniata</taxon>
        <taxon>Vertebrata</taxon>
        <taxon>Euteleostomi</taxon>
        <taxon>Amphibia</taxon>
        <taxon>Batrachia</taxon>
        <taxon>Caudata</taxon>
        <taxon>Salamandroidea</taxon>
        <taxon>Salamandridae</taxon>
        <taxon>Pleurodelinae</taxon>
        <taxon>Pleurodeles</taxon>
    </lineage>
</organism>
<dbReference type="AlphaFoldDB" id="A0AAV7NGR9"/>
<protein>
    <submittedName>
        <fullName evidence="2">Uncharacterized protein</fullName>
    </submittedName>
</protein>
<name>A0AAV7NGR9_PLEWA</name>
<sequence length="228" mass="24325">MVYCSMVFPCDATVCRCRPILQLARNQAISPSRLTRFGGSEYSQKAPLNKPGASEPKETTTRPRAKQQQASSPRGDPQPRSVWPLAGHSSRPTLGWSAARPPSSLIPPSLRASRQPGPGRPTANFYTIQVSARAPNRVPRAQCSSRPGSKGRVPPGAGSPLTPPGGNVPQQEKCRKCNGGSRPLSPPSANQLHSSRPRGGPMAPSQIPGIGALRRAVSHRYDQDAFPC</sequence>
<dbReference type="Proteomes" id="UP001066276">
    <property type="component" value="Chromosome 8"/>
</dbReference>
<feature type="compositionally biased region" description="Low complexity" evidence="1">
    <location>
        <begin position="97"/>
        <end position="114"/>
    </location>
</feature>
<gene>
    <name evidence="2" type="ORF">NDU88_002004</name>
</gene>
<feature type="region of interest" description="Disordered" evidence="1">
    <location>
        <begin position="35"/>
        <end position="211"/>
    </location>
</feature>
<evidence type="ECO:0000313" key="2">
    <source>
        <dbReference type="EMBL" id="KAJ1113762.1"/>
    </source>
</evidence>
<evidence type="ECO:0000313" key="3">
    <source>
        <dbReference type="Proteomes" id="UP001066276"/>
    </source>
</evidence>
<dbReference type="EMBL" id="JANPWB010000012">
    <property type="protein sequence ID" value="KAJ1113762.1"/>
    <property type="molecule type" value="Genomic_DNA"/>
</dbReference>
<keyword evidence="3" id="KW-1185">Reference proteome</keyword>
<accession>A0AAV7NGR9</accession>
<evidence type="ECO:0000256" key="1">
    <source>
        <dbReference type="SAM" id="MobiDB-lite"/>
    </source>
</evidence>
<proteinExistence type="predicted"/>